<evidence type="ECO:0000313" key="2">
    <source>
        <dbReference type="Proteomes" id="UP000645828"/>
    </source>
</evidence>
<dbReference type="Gene3D" id="3.30.1360.210">
    <property type="match status" value="1"/>
</dbReference>
<name>A0A811Y0G5_NYCPR</name>
<comment type="caution">
    <text evidence="1">The sequence shown here is derived from an EMBL/GenBank/DDBJ whole genome shotgun (WGS) entry which is preliminary data.</text>
</comment>
<gene>
    <name evidence="1" type="ORF">NYPRO_LOCUS3904</name>
</gene>
<sequence>MAPMKKLMVKRGKKINKKKQALKFTLDCTAWTKKKKKKIKVNKKVGNLGGGVVTTERSKSKILVISEVTFDFFQKVVKTSHQKIFEE</sequence>
<keyword evidence="2" id="KW-1185">Reference proteome</keyword>
<proteinExistence type="predicted"/>
<dbReference type="EMBL" id="CAJHUB010000660">
    <property type="protein sequence ID" value="CAD7671109.1"/>
    <property type="molecule type" value="Genomic_DNA"/>
</dbReference>
<organism evidence="1 2">
    <name type="scientific">Nyctereutes procyonoides</name>
    <name type="common">Raccoon dog</name>
    <name type="synonym">Canis procyonoides</name>
    <dbReference type="NCBI Taxonomy" id="34880"/>
    <lineage>
        <taxon>Eukaryota</taxon>
        <taxon>Metazoa</taxon>
        <taxon>Chordata</taxon>
        <taxon>Craniata</taxon>
        <taxon>Vertebrata</taxon>
        <taxon>Euteleostomi</taxon>
        <taxon>Mammalia</taxon>
        <taxon>Eutheria</taxon>
        <taxon>Laurasiatheria</taxon>
        <taxon>Carnivora</taxon>
        <taxon>Caniformia</taxon>
        <taxon>Canidae</taxon>
        <taxon>Nyctereutes</taxon>
    </lineage>
</organism>
<accession>A0A811Y0G5</accession>
<protein>
    <submittedName>
        <fullName evidence="1">(raccoon dog) hypothetical protein</fullName>
    </submittedName>
</protein>
<dbReference type="AlphaFoldDB" id="A0A811Y0G5"/>
<reference evidence="1" key="1">
    <citation type="submission" date="2020-12" db="EMBL/GenBank/DDBJ databases">
        <authorList>
            <consortium name="Molecular Ecology Group"/>
        </authorList>
    </citation>
    <scope>NUCLEOTIDE SEQUENCE</scope>
    <source>
        <strain evidence="1">TBG_1078</strain>
    </source>
</reference>
<dbReference type="InterPro" id="IPR038526">
    <property type="entry name" value="Ribosomal_eL22_sf"/>
</dbReference>
<dbReference type="Proteomes" id="UP000645828">
    <property type="component" value="Unassembled WGS sequence"/>
</dbReference>
<evidence type="ECO:0000313" key="1">
    <source>
        <dbReference type="EMBL" id="CAD7671109.1"/>
    </source>
</evidence>